<name>A0A840C1G9_9HYPH</name>
<gene>
    <name evidence="5" type="ORF">GGR16_002368</name>
</gene>
<evidence type="ECO:0000256" key="3">
    <source>
        <dbReference type="ARBA" id="ARBA00022839"/>
    </source>
</evidence>
<dbReference type="PANTHER" id="PTHR30231">
    <property type="entry name" value="DNA POLYMERASE III SUBUNIT EPSILON"/>
    <property type="match status" value="1"/>
</dbReference>
<sequence length="250" mass="28222">MRIRVVDLETTGFAPPEDGVGTGVCDLGWVDLVPTSAEFLGWPREWTICPMVQMYVHPGHAIPAKASAIHHIVDEDVACAPSWPEALEMVAAPADATMFAAHNAKFERQWFTDEVLAGRPIICTYKCALRLWPDAPGHSNQALRYWRNPEGLDRHVADFAHRAGPDAYVTAHLLRDMLQIATIDELVQWSSEPALLVTCHIGRYRGTPWRDIDSGFLWWVLERDFDEDVHHTCRYWLDQRRAEAAAGEVA</sequence>
<evidence type="ECO:0000259" key="4">
    <source>
        <dbReference type="SMART" id="SM00479"/>
    </source>
</evidence>
<dbReference type="InterPro" id="IPR012337">
    <property type="entry name" value="RNaseH-like_sf"/>
</dbReference>
<dbReference type="RefSeq" id="WP_183316696.1">
    <property type="nucleotide sequence ID" value="NZ_JACIEN010000002.1"/>
</dbReference>
<evidence type="ECO:0000256" key="1">
    <source>
        <dbReference type="ARBA" id="ARBA00022722"/>
    </source>
</evidence>
<dbReference type="AlphaFoldDB" id="A0A840C1G9"/>
<dbReference type="Pfam" id="PF00929">
    <property type="entry name" value="RNase_T"/>
    <property type="match status" value="1"/>
</dbReference>
<keyword evidence="6" id="KW-1185">Reference proteome</keyword>
<dbReference type="Proteomes" id="UP000577362">
    <property type="component" value="Unassembled WGS sequence"/>
</dbReference>
<dbReference type="GO" id="GO:0003676">
    <property type="term" value="F:nucleic acid binding"/>
    <property type="evidence" value="ECO:0007669"/>
    <property type="project" value="InterPro"/>
</dbReference>
<comment type="caution">
    <text evidence="5">The sequence shown here is derived from an EMBL/GenBank/DDBJ whole genome shotgun (WGS) entry which is preliminary data.</text>
</comment>
<dbReference type="InterPro" id="IPR036397">
    <property type="entry name" value="RNaseH_sf"/>
</dbReference>
<dbReference type="EC" id="3.1.11.-" evidence="5"/>
<feature type="domain" description="Exonuclease" evidence="4">
    <location>
        <begin position="2"/>
        <end position="183"/>
    </location>
</feature>
<evidence type="ECO:0000256" key="2">
    <source>
        <dbReference type="ARBA" id="ARBA00022801"/>
    </source>
</evidence>
<dbReference type="Gene3D" id="3.30.420.10">
    <property type="entry name" value="Ribonuclease H-like superfamily/Ribonuclease H"/>
    <property type="match status" value="1"/>
</dbReference>
<proteinExistence type="predicted"/>
<accession>A0A840C1G9</accession>
<dbReference type="GO" id="GO:0008408">
    <property type="term" value="F:3'-5' exonuclease activity"/>
    <property type="evidence" value="ECO:0007669"/>
    <property type="project" value="TreeGrafter"/>
</dbReference>
<evidence type="ECO:0000313" key="5">
    <source>
        <dbReference type="EMBL" id="MBB4017339.1"/>
    </source>
</evidence>
<dbReference type="GO" id="GO:0006259">
    <property type="term" value="P:DNA metabolic process"/>
    <property type="evidence" value="ECO:0007669"/>
    <property type="project" value="UniProtKB-ARBA"/>
</dbReference>
<dbReference type="CDD" id="cd06127">
    <property type="entry name" value="DEDDh"/>
    <property type="match status" value="1"/>
</dbReference>
<protein>
    <submittedName>
        <fullName evidence="5">Exodeoxyribonuclease X</fullName>
        <ecNumber evidence="5">3.1.11.-</ecNumber>
    </submittedName>
</protein>
<dbReference type="SUPFAM" id="SSF53098">
    <property type="entry name" value="Ribonuclease H-like"/>
    <property type="match status" value="1"/>
</dbReference>
<dbReference type="EMBL" id="JACIEN010000002">
    <property type="protein sequence ID" value="MBB4017339.1"/>
    <property type="molecule type" value="Genomic_DNA"/>
</dbReference>
<organism evidence="5 6">
    <name type="scientific">Chelatococcus caeni</name>
    <dbReference type="NCBI Taxonomy" id="1348468"/>
    <lineage>
        <taxon>Bacteria</taxon>
        <taxon>Pseudomonadati</taxon>
        <taxon>Pseudomonadota</taxon>
        <taxon>Alphaproteobacteria</taxon>
        <taxon>Hyphomicrobiales</taxon>
        <taxon>Chelatococcaceae</taxon>
        <taxon>Chelatococcus</taxon>
    </lineage>
</organism>
<dbReference type="SMART" id="SM00479">
    <property type="entry name" value="EXOIII"/>
    <property type="match status" value="1"/>
</dbReference>
<keyword evidence="1" id="KW-0540">Nuclease</keyword>
<keyword evidence="2 5" id="KW-0378">Hydrolase</keyword>
<dbReference type="PANTHER" id="PTHR30231:SF4">
    <property type="entry name" value="PROTEIN NEN2"/>
    <property type="match status" value="1"/>
</dbReference>
<evidence type="ECO:0000313" key="6">
    <source>
        <dbReference type="Proteomes" id="UP000577362"/>
    </source>
</evidence>
<keyword evidence="3" id="KW-0269">Exonuclease</keyword>
<reference evidence="5 6" key="1">
    <citation type="submission" date="2020-08" db="EMBL/GenBank/DDBJ databases">
        <title>Genomic Encyclopedia of Type Strains, Phase IV (KMG-IV): sequencing the most valuable type-strain genomes for metagenomic binning, comparative biology and taxonomic classification.</title>
        <authorList>
            <person name="Goeker M."/>
        </authorList>
    </citation>
    <scope>NUCLEOTIDE SEQUENCE [LARGE SCALE GENOMIC DNA]</scope>
    <source>
        <strain evidence="5 6">DSM 103737</strain>
    </source>
</reference>
<dbReference type="InterPro" id="IPR013520">
    <property type="entry name" value="Ribonucl_H"/>
</dbReference>